<evidence type="ECO:0000313" key="3">
    <source>
        <dbReference type="EMBL" id="KAK9929680.1"/>
    </source>
</evidence>
<dbReference type="Proteomes" id="UP001457282">
    <property type="component" value="Unassembled WGS sequence"/>
</dbReference>
<keyword evidence="4" id="KW-1185">Reference proteome</keyword>
<feature type="coiled-coil region" evidence="1">
    <location>
        <begin position="503"/>
        <end position="533"/>
    </location>
</feature>
<dbReference type="AlphaFoldDB" id="A0AAW1X069"/>
<reference evidence="3 4" key="1">
    <citation type="journal article" date="2023" name="G3 (Bethesda)">
        <title>A chromosome-length genome assembly and annotation of blackberry (Rubus argutus, cv. 'Hillquist').</title>
        <authorList>
            <person name="Bruna T."/>
            <person name="Aryal R."/>
            <person name="Dudchenko O."/>
            <person name="Sargent D.J."/>
            <person name="Mead D."/>
            <person name="Buti M."/>
            <person name="Cavallini A."/>
            <person name="Hytonen T."/>
            <person name="Andres J."/>
            <person name="Pham M."/>
            <person name="Weisz D."/>
            <person name="Mascagni F."/>
            <person name="Usai G."/>
            <person name="Natali L."/>
            <person name="Bassil N."/>
            <person name="Fernandez G.E."/>
            <person name="Lomsadze A."/>
            <person name="Armour M."/>
            <person name="Olukolu B."/>
            <person name="Poorten T."/>
            <person name="Britton C."/>
            <person name="Davik J."/>
            <person name="Ashrafi H."/>
            <person name="Aiden E.L."/>
            <person name="Borodovsky M."/>
            <person name="Worthington M."/>
        </authorList>
    </citation>
    <scope>NUCLEOTIDE SEQUENCE [LARGE SCALE GENOMIC DNA]</scope>
    <source>
        <strain evidence="3">PI 553951</strain>
    </source>
</reference>
<evidence type="ECO:0000259" key="2">
    <source>
        <dbReference type="PROSITE" id="PS51787"/>
    </source>
</evidence>
<evidence type="ECO:0000313" key="4">
    <source>
        <dbReference type="Proteomes" id="UP001457282"/>
    </source>
</evidence>
<dbReference type="SUPFAM" id="SSF88697">
    <property type="entry name" value="PUA domain-like"/>
    <property type="match status" value="2"/>
</dbReference>
<dbReference type="InterPro" id="IPR003111">
    <property type="entry name" value="Lon_prtase_N"/>
</dbReference>
<sequence>MNCTTFNLTIPFSLARTRIRNPHPTLLPFGFTSKRKRCRFSPNATSLELPLLPFSLSQVLVPSEFKTLHLYEARYLDLLEESLLQNKKFFVLFVLDPIIIGDMLQEVSFAARNGCLVFIENVERLEVGALVSIRGIGRIKIIKFVQANPYLKGVVIPVQDRVPDSVSGLSPKVMQVKEALCSLNSLEIKLKVPKEAPLQSQIADSLMWTEKELLVDCDEAFLPSLAERVSFAALQPVSGSTQSELLKLQQEKLKAMEMKDTLQRLDNSLQFVKDNISMVAAKLAIQSLEMNKPKRCRFSPNATSLELPLLPFSLSEVLVPSEFKTLHLYEARYLALLEESLLRNKKFFVHFVLDPIIIDDSLEEASFAARNGCLVFIENVERLEVGALVSIRGIGRIKIIKFVQADPYLKGVVIPVQDRVPDSGSRLNPKVMQVKEALCSLNCLEIKLKAPKEAPLQTQIANSLMWTEKDLLVDCDEAFFPSLAERVSFAALQPVSGSTQSELLKLQQEKLKAMELKDTLQRLDNSLQFVKDNISMVAAKLAIQSLEMK</sequence>
<feature type="coiled-coil region" evidence="1">
    <location>
        <begin position="245"/>
        <end position="275"/>
    </location>
</feature>
<gene>
    <name evidence="3" type="ORF">M0R45_026768</name>
</gene>
<protein>
    <recommendedName>
        <fullName evidence="2">Lon N-terminal domain-containing protein</fullName>
    </recommendedName>
</protein>
<organism evidence="3 4">
    <name type="scientific">Rubus argutus</name>
    <name type="common">Southern blackberry</name>
    <dbReference type="NCBI Taxonomy" id="59490"/>
    <lineage>
        <taxon>Eukaryota</taxon>
        <taxon>Viridiplantae</taxon>
        <taxon>Streptophyta</taxon>
        <taxon>Embryophyta</taxon>
        <taxon>Tracheophyta</taxon>
        <taxon>Spermatophyta</taxon>
        <taxon>Magnoliopsida</taxon>
        <taxon>eudicotyledons</taxon>
        <taxon>Gunneridae</taxon>
        <taxon>Pentapetalae</taxon>
        <taxon>rosids</taxon>
        <taxon>fabids</taxon>
        <taxon>Rosales</taxon>
        <taxon>Rosaceae</taxon>
        <taxon>Rosoideae</taxon>
        <taxon>Rosoideae incertae sedis</taxon>
        <taxon>Rubus</taxon>
    </lineage>
</organism>
<name>A0AAW1X069_RUBAR</name>
<dbReference type="InterPro" id="IPR046336">
    <property type="entry name" value="Lon_prtase_N_sf"/>
</dbReference>
<keyword evidence="1" id="KW-0175">Coiled coil</keyword>
<proteinExistence type="predicted"/>
<dbReference type="EMBL" id="JBEDUW010000005">
    <property type="protein sequence ID" value="KAK9929680.1"/>
    <property type="molecule type" value="Genomic_DNA"/>
</dbReference>
<dbReference type="Pfam" id="PF02190">
    <property type="entry name" value="LON_substr_bdg"/>
    <property type="match status" value="2"/>
</dbReference>
<accession>A0AAW1X069</accession>
<dbReference type="InterPro" id="IPR015947">
    <property type="entry name" value="PUA-like_sf"/>
</dbReference>
<dbReference type="PROSITE" id="PS51787">
    <property type="entry name" value="LON_N"/>
    <property type="match status" value="2"/>
</dbReference>
<dbReference type="PANTHER" id="PTHR46732">
    <property type="entry name" value="ATP-DEPENDENT PROTEASE LA (LON) DOMAIN PROTEIN"/>
    <property type="match status" value="1"/>
</dbReference>
<feature type="domain" description="Lon N-terminal" evidence="2">
    <location>
        <begin position="307"/>
        <end position="534"/>
    </location>
</feature>
<feature type="domain" description="Lon N-terminal" evidence="2">
    <location>
        <begin position="49"/>
        <end position="276"/>
    </location>
</feature>
<comment type="caution">
    <text evidence="3">The sequence shown here is derived from an EMBL/GenBank/DDBJ whole genome shotgun (WGS) entry which is preliminary data.</text>
</comment>
<dbReference type="Gene3D" id="2.30.130.40">
    <property type="entry name" value="LON domain-like"/>
    <property type="match status" value="2"/>
</dbReference>
<dbReference type="PANTHER" id="PTHR46732:SF5">
    <property type="entry name" value="ATP-DEPENDENT PROTEASE LA (LON) DOMAIN PROTEIN"/>
    <property type="match status" value="1"/>
</dbReference>
<evidence type="ECO:0000256" key="1">
    <source>
        <dbReference type="SAM" id="Coils"/>
    </source>
</evidence>